<gene>
    <name evidence="1" type="ORF">HDF13_004086</name>
</gene>
<evidence type="ECO:0000313" key="2">
    <source>
        <dbReference type="Proteomes" id="UP000569005"/>
    </source>
</evidence>
<comment type="caution">
    <text evidence="1">The sequence shown here is derived from an EMBL/GenBank/DDBJ whole genome shotgun (WGS) entry which is preliminary data.</text>
</comment>
<dbReference type="EMBL" id="JACHEA010000002">
    <property type="protein sequence ID" value="MBB5341705.1"/>
    <property type="molecule type" value="Genomic_DNA"/>
</dbReference>
<protein>
    <submittedName>
        <fullName evidence="1">AhpD family alkylhydroperoxidase</fullName>
    </submittedName>
</protein>
<sequence length="115" mass="11971">MRYLTLDGRDAMYDMANLKKLGSLGDGASEATKAFWAFDKAAMAEGVVPKKYKELIAVAVALTTQCPYCLELHRAGAVTAGASQEELAETALVAAALRAGAAITHAAHVMGGVKS</sequence>
<keyword evidence="2" id="KW-1185">Reference proteome</keyword>
<name>A0ACC5P4S5_9BACT</name>
<organism evidence="1 2">
    <name type="scientific">Tunturiibacter gelidiferens</name>
    <dbReference type="NCBI Taxonomy" id="3069689"/>
    <lineage>
        <taxon>Bacteria</taxon>
        <taxon>Pseudomonadati</taxon>
        <taxon>Acidobacteriota</taxon>
        <taxon>Terriglobia</taxon>
        <taxon>Terriglobales</taxon>
        <taxon>Acidobacteriaceae</taxon>
        <taxon>Tunturiibacter</taxon>
    </lineage>
</organism>
<reference evidence="1" key="1">
    <citation type="submission" date="2020-08" db="EMBL/GenBank/DDBJ databases">
        <title>Genomic Encyclopedia of Type Strains, Phase IV (KMG-V): Genome sequencing to study the core and pangenomes of soil and plant-associated prokaryotes.</title>
        <authorList>
            <person name="Whitman W."/>
        </authorList>
    </citation>
    <scope>NUCLEOTIDE SEQUENCE</scope>
    <source>
        <strain evidence="1">M8UP15</strain>
    </source>
</reference>
<dbReference type="Proteomes" id="UP000569005">
    <property type="component" value="Unassembled WGS sequence"/>
</dbReference>
<accession>A0ACC5P4S5</accession>
<evidence type="ECO:0000313" key="1">
    <source>
        <dbReference type="EMBL" id="MBB5341705.1"/>
    </source>
</evidence>
<proteinExistence type="predicted"/>